<dbReference type="InterPro" id="IPR012966">
    <property type="entry name" value="AHD"/>
</dbReference>
<feature type="compositionally biased region" description="Low complexity" evidence="1">
    <location>
        <begin position="339"/>
        <end position="356"/>
    </location>
</feature>
<feature type="compositionally biased region" description="Low complexity" evidence="1">
    <location>
        <begin position="803"/>
        <end position="814"/>
    </location>
</feature>
<feature type="domain" description="PH" evidence="2">
    <location>
        <begin position="878"/>
        <end position="982"/>
    </location>
</feature>
<protein>
    <recommendedName>
        <fullName evidence="2">PH domain-containing protein</fullName>
    </recommendedName>
</protein>
<dbReference type="GO" id="GO:0031106">
    <property type="term" value="P:septin ring organization"/>
    <property type="evidence" value="ECO:0007669"/>
    <property type="project" value="TreeGrafter"/>
</dbReference>
<feature type="compositionally biased region" description="Low complexity" evidence="1">
    <location>
        <begin position="73"/>
        <end position="93"/>
    </location>
</feature>
<feature type="region of interest" description="Disordered" evidence="1">
    <location>
        <begin position="795"/>
        <end position="825"/>
    </location>
</feature>
<feature type="region of interest" description="Disordered" evidence="1">
    <location>
        <begin position="498"/>
        <end position="557"/>
    </location>
</feature>
<feature type="compositionally biased region" description="Basic and acidic residues" evidence="1">
    <location>
        <begin position="1"/>
        <end position="17"/>
    </location>
</feature>
<dbReference type="KEGG" id="sre:PTSG_09415"/>
<evidence type="ECO:0000313" key="4">
    <source>
        <dbReference type="Proteomes" id="UP000007799"/>
    </source>
</evidence>
<keyword evidence="4" id="KW-1185">Reference proteome</keyword>
<dbReference type="PROSITE" id="PS50003">
    <property type="entry name" value="PH_DOMAIN"/>
    <property type="match status" value="1"/>
</dbReference>
<feature type="region of interest" description="Disordered" evidence="1">
    <location>
        <begin position="268"/>
        <end position="324"/>
    </location>
</feature>
<dbReference type="Gene3D" id="2.30.29.30">
    <property type="entry name" value="Pleckstrin-homology domain (PH domain)/Phosphotyrosine-binding domain (PTB)"/>
    <property type="match status" value="1"/>
</dbReference>
<feature type="compositionally biased region" description="Polar residues" evidence="1">
    <location>
        <begin position="38"/>
        <end position="53"/>
    </location>
</feature>
<dbReference type="InterPro" id="IPR011993">
    <property type="entry name" value="PH-like_dom_sf"/>
</dbReference>
<name>F2UMK0_SALR5</name>
<dbReference type="InParanoid" id="F2UMK0"/>
<feature type="compositionally biased region" description="Acidic residues" evidence="1">
    <location>
        <begin position="512"/>
        <end position="522"/>
    </location>
</feature>
<sequence>MAARVKADMRRMMEEKARRRRTRQSNAVRLGDGPRTTELPSRNTSQPTSTRTSDIAPIGDAILAQELTKPPLKSGTSSHSISSTRGKSSGRPSIGRRRSSFAPQDLVNNPFGGDMLLAEQDEENAPERSVPKQHGKRAPPPVAPKRHKGAPVQRQDSRAALGQLQTSTERAYSKPAVTAPRATDKGRRSTFKFGEADADAAAEDDGTKGVRRRPKKQQQQQQQQQQQYSSSSSTAPSAISKRLTRRASVESCRESAYMADALPYCKILSSEEDAERETEVDGDDSVDESRMDQSDHGDEGSVAVDGGNKDAVRGMQDNSADMSADSSYYEFLVGRRRSAAPSATATTADTATSSSSGVRDARNMDQAEGGEDDDDDVDCEDDVNDADQSIIKGTAIESVPRTSSTDSDDAWHEVETLAEFAGTPVPPKPKRHHRGAEARAAIEHSHHAHDKDDEEQDVQGRLKGSGNRQLSMEQREFATALSKTASVRGRSNSICMDAPVSQQQHRSSNQADSDDDGDDDDMVVPADSSAHSRHLRASQPNLSKRRRASNASASRLAARSEVALDRVGLNEALSPPDSRMMSPRRAYLCSPNFERTASVLVGRKSSDTNHELERHEKVITATERMCQFYSEADSIEPLYHRKAAQVARAAILAKSDEGKVDTALTRTVTLTQIRLRLHWWATIPNREASSFFLFVTLRYKDQSFATRMVRVDGSSDATEVSLRDTISFENVEPGFTVEAQVYCYTFTDPERVQAQRRVSTPKKAMERMGQAARHIRNATPRKLKKFRQIISSKLSELADSRSSRAGSRGPATPERPARPRTREGTTRDITKDFVQLAEFKLTQSDMGDHHLDLTLVHGEDHPVGDVVFVSSRISAVQTDDYEGFLTFKTDCGWERFWTVLKNGVMSQYTQIKPRQLLATTDLSTLPPNTHVQRVSRQECARHHSFDLRALSPIAEEIVLLRVAGDSKEHQTAWRAALSNTLTRLQAWSTA</sequence>
<dbReference type="OrthoDB" id="5915976at2759"/>
<dbReference type="GeneID" id="16070223"/>
<feature type="compositionally biased region" description="Acidic residues" evidence="1">
    <location>
        <begin position="368"/>
        <end position="385"/>
    </location>
</feature>
<feature type="compositionally biased region" description="Basic and acidic residues" evidence="1">
    <location>
        <begin position="815"/>
        <end position="825"/>
    </location>
</feature>
<dbReference type="RefSeq" id="XP_004989672.1">
    <property type="nucleotide sequence ID" value="XM_004989615.1"/>
</dbReference>
<reference evidence="3" key="1">
    <citation type="submission" date="2009-08" db="EMBL/GenBank/DDBJ databases">
        <title>Annotation of Salpingoeca rosetta.</title>
        <authorList>
            <consortium name="The Broad Institute Genome Sequencing Platform"/>
            <person name="Russ C."/>
            <person name="Cuomo C."/>
            <person name="Burger G."/>
            <person name="Gray M.W."/>
            <person name="Holland P.W.H."/>
            <person name="King N."/>
            <person name="Lang F.B.F."/>
            <person name="Roger A.J."/>
            <person name="Ruiz-Trillo I."/>
            <person name="Young S.K."/>
            <person name="Zeng Q."/>
            <person name="Gargeya S."/>
            <person name="Alvarado L."/>
            <person name="Berlin A."/>
            <person name="Chapman S.B."/>
            <person name="Chen Z."/>
            <person name="Freedman E."/>
            <person name="Gellesch M."/>
            <person name="Goldberg J."/>
            <person name="Griggs A."/>
            <person name="Gujja S."/>
            <person name="Heilman E."/>
            <person name="Heiman D."/>
            <person name="Howarth C."/>
            <person name="Mehta T."/>
            <person name="Neiman D."/>
            <person name="Pearson M."/>
            <person name="Roberts A."/>
            <person name="Saif S."/>
            <person name="Shea T."/>
            <person name="Shenoy N."/>
            <person name="Sisk P."/>
            <person name="Stolte C."/>
            <person name="Sykes S."/>
            <person name="White J."/>
            <person name="Yandava C."/>
            <person name="Haas B."/>
            <person name="Nusbaum C."/>
            <person name="Birren B."/>
        </authorList>
    </citation>
    <scope>NUCLEOTIDE SEQUENCE</scope>
    <source>
        <strain evidence="3">ATCC 50818</strain>
    </source>
</reference>
<feature type="region of interest" description="Disordered" evidence="1">
    <location>
        <begin position="337"/>
        <end position="473"/>
    </location>
</feature>
<dbReference type="STRING" id="946362.F2UMK0"/>
<evidence type="ECO:0000313" key="3">
    <source>
        <dbReference type="EMBL" id="EGD78349.1"/>
    </source>
</evidence>
<dbReference type="AlphaFoldDB" id="F2UMK0"/>
<dbReference type="PANTHER" id="PTHR21538:SF24">
    <property type="entry name" value="PH DOMAIN-CONTAINING PROTEIN"/>
    <property type="match status" value="1"/>
</dbReference>
<dbReference type="InterPro" id="IPR051364">
    <property type="entry name" value="Cytokinesis/Rho-signaling"/>
</dbReference>
<feature type="compositionally biased region" description="Basic and acidic residues" evidence="1">
    <location>
        <begin position="435"/>
        <end position="451"/>
    </location>
</feature>
<organism evidence="3 4">
    <name type="scientific">Salpingoeca rosetta (strain ATCC 50818 / BSB-021)</name>
    <dbReference type="NCBI Taxonomy" id="946362"/>
    <lineage>
        <taxon>Eukaryota</taxon>
        <taxon>Choanoflagellata</taxon>
        <taxon>Craspedida</taxon>
        <taxon>Salpingoecidae</taxon>
        <taxon>Salpingoeca</taxon>
    </lineage>
</organism>
<dbReference type="SUPFAM" id="SSF50729">
    <property type="entry name" value="PH domain-like"/>
    <property type="match status" value="1"/>
</dbReference>
<evidence type="ECO:0000256" key="1">
    <source>
        <dbReference type="SAM" id="MobiDB-lite"/>
    </source>
</evidence>
<feature type="compositionally biased region" description="Acidic residues" evidence="1">
    <location>
        <begin position="270"/>
        <end position="286"/>
    </location>
</feature>
<dbReference type="Pfam" id="PF08174">
    <property type="entry name" value="Anillin"/>
    <property type="match status" value="1"/>
</dbReference>
<proteinExistence type="predicted"/>
<feature type="compositionally biased region" description="Basic and acidic residues" evidence="1">
    <location>
        <begin position="287"/>
        <end position="299"/>
    </location>
</feature>
<evidence type="ECO:0000259" key="2">
    <source>
        <dbReference type="PROSITE" id="PS50003"/>
    </source>
</evidence>
<feature type="region of interest" description="Disordered" evidence="1">
    <location>
        <begin position="1"/>
        <end position="252"/>
    </location>
</feature>
<feature type="compositionally biased region" description="Polar residues" evidence="1">
    <location>
        <begin position="498"/>
        <end position="510"/>
    </location>
</feature>
<dbReference type="PANTHER" id="PTHR21538">
    <property type="entry name" value="ANILLIN/RHOTEKIN RTKN"/>
    <property type="match status" value="1"/>
</dbReference>
<dbReference type="GO" id="GO:0005826">
    <property type="term" value="C:actomyosin contractile ring"/>
    <property type="evidence" value="ECO:0007669"/>
    <property type="project" value="TreeGrafter"/>
</dbReference>
<dbReference type="EMBL" id="GL832982">
    <property type="protein sequence ID" value="EGD78349.1"/>
    <property type="molecule type" value="Genomic_DNA"/>
</dbReference>
<dbReference type="Proteomes" id="UP000007799">
    <property type="component" value="Unassembled WGS sequence"/>
</dbReference>
<dbReference type="GO" id="GO:0000281">
    <property type="term" value="P:mitotic cytokinesis"/>
    <property type="evidence" value="ECO:0007669"/>
    <property type="project" value="TreeGrafter"/>
</dbReference>
<feature type="compositionally biased region" description="Low complexity" evidence="1">
    <location>
        <begin position="217"/>
        <end position="233"/>
    </location>
</feature>
<dbReference type="GO" id="GO:0000915">
    <property type="term" value="P:actomyosin contractile ring assembly"/>
    <property type="evidence" value="ECO:0007669"/>
    <property type="project" value="TreeGrafter"/>
</dbReference>
<gene>
    <name evidence="3" type="ORF">PTSG_09415</name>
</gene>
<accession>F2UMK0</accession>
<dbReference type="InterPro" id="IPR001849">
    <property type="entry name" value="PH_domain"/>
</dbReference>